<accession>A0ABR4Q709</accession>
<comment type="caution">
    <text evidence="1">The sequence shown here is derived from an EMBL/GenBank/DDBJ whole genome shotgun (WGS) entry which is preliminary data.</text>
</comment>
<evidence type="ECO:0000313" key="2">
    <source>
        <dbReference type="Proteomes" id="UP001651158"/>
    </source>
</evidence>
<evidence type="ECO:0000313" key="1">
    <source>
        <dbReference type="EMBL" id="KAL5105328.1"/>
    </source>
</evidence>
<protein>
    <submittedName>
        <fullName evidence="1">Uncharacterized protein</fullName>
    </submittedName>
</protein>
<dbReference type="Proteomes" id="UP001651158">
    <property type="component" value="Unassembled WGS sequence"/>
</dbReference>
<reference evidence="1 2" key="1">
    <citation type="journal article" date="2022" name="Front. Cell. Infect. Microbiol.">
        <title>The Genomes of Two Strains of Taenia crassiceps the Animal Model for the Study of Human Cysticercosis.</title>
        <authorList>
            <person name="Bobes R.J."/>
            <person name="Estrada K."/>
            <person name="Rios-Valencia D.G."/>
            <person name="Calderon-Gallegos A."/>
            <person name="de la Torre P."/>
            <person name="Carrero J.C."/>
            <person name="Sanchez-Flores A."/>
            <person name="Laclette J.P."/>
        </authorList>
    </citation>
    <scope>NUCLEOTIDE SEQUENCE [LARGE SCALE GENOMIC DNA]</scope>
    <source>
        <strain evidence="1">WFUcys</strain>
    </source>
</reference>
<sequence>MKRLLCTQSLGSVRTHHDNLSRELPYPVFSPLAISEFFTNSSGDFHQVLTGISLFSFFNGQCLSDKGHPTNMSYCLNAKVTVMDLDIWSASVKVMKRCQDGWSMLFSPG</sequence>
<name>A0ABR4Q709_9CEST</name>
<proteinExistence type="predicted"/>
<dbReference type="EMBL" id="JAKROA010000008">
    <property type="protein sequence ID" value="KAL5105328.1"/>
    <property type="molecule type" value="Genomic_DNA"/>
</dbReference>
<organism evidence="1 2">
    <name type="scientific">Taenia crassiceps</name>
    <dbReference type="NCBI Taxonomy" id="6207"/>
    <lineage>
        <taxon>Eukaryota</taxon>
        <taxon>Metazoa</taxon>
        <taxon>Spiralia</taxon>
        <taxon>Lophotrochozoa</taxon>
        <taxon>Platyhelminthes</taxon>
        <taxon>Cestoda</taxon>
        <taxon>Eucestoda</taxon>
        <taxon>Cyclophyllidea</taxon>
        <taxon>Taeniidae</taxon>
        <taxon>Taenia</taxon>
    </lineage>
</organism>
<gene>
    <name evidence="1" type="ORF">TcWFU_000132</name>
</gene>
<keyword evidence="2" id="KW-1185">Reference proteome</keyword>